<feature type="transmembrane region" description="Helical" evidence="2">
    <location>
        <begin position="314"/>
        <end position="336"/>
    </location>
</feature>
<dbReference type="PANTHER" id="PTHR16675:SF191">
    <property type="entry name" value="CLASS I HISTOCOMPATIBILITY ANTIGEN, F10 ALPHA CHAIN-LIKE-RELATED"/>
    <property type="match status" value="1"/>
</dbReference>
<evidence type="ECO:0000256" key="3">
    <source>
        <dbReference type="SAM" id="SignalP"/>
    </source>
</evidence>
<accession>A0ABD1JZ69</accession>
<dbReference type="Gene3D" id="3.30.500.10">
    <property type="entry name" value="MHC class I-like antigen recognition-like"/>
    <property type="match status" value="1"/>
</dbReference>
<dbReference type="InterPro" id="IPR050208">
    <property type="entry name" value="MHC_class-I_related"/>
</dbReference>
<dbReference type="AlphaFoldDB" id="A0ABD1JZ69"/>
<evidence type="ECO:0000256" key="2">
    <source>
        <dbReference type="SAM" id="Phobius"/>
    </source>
</evidence>
<dbReference type="InterPro" id="IPR036179">
    <property type="entry name" value="Ig-like_dom_sf"/>
</dbReference>
<dbReference type="SMART" id="SM00407">
    <property type="entry name" value="IGc1"/>
    <property type="match status" value="2"/>
</dbReference>
<feature type="chain" id="PRO_5044764672" description="Ig-like domain-containing protein" evidence="3">
    <location>
        <begin position="21"/>
        <end position="514"/>
    </location>
</feature>
<evidence type="ECO:0000313" key="6">
    <source>
        <dbReference type="Proteomes" id="UP001591681"/>
    </source>
</evidence>
<dbReference type="InterPro" id="IPR037055">
    <property type="entry name" value="MHC_I-like_Ag-recog_sf"/>
</dbReference>
<dbReference type="SUPFAM" id="SSF48726">
    <property type="entry name" value="Immunoglobulin"/>
    <property type="match status" value="2"/>
</dbReference>
<evidence type="ECO:0000259" key="4">
    <source>
        <dbReference type="PROSITE" id="PS50835"/>
    </source>
</evidence>
<keyword evidence="3" id="KW-0732">Signal</keyword>
<keyword evidence="2" id="KW-0812">Transmembrane</keyword>
<organism evidence="5 6">
    <name type="scientific">Coilia grayii</name>
    <name type="common">Gray's grenadier anchovy</name>
    <dbReference type="NCBI Taxonomy" id="363190"/>
    <lineage>
        <taxon>Eukaryota</taxon>
        <taxon>Metazoa</taxon>
        <taxon>Chordata</taxon>
        <taxon>Craniata</taxon>
        <taxon>Vertebrata</taxon>
        <taxon>Euteleostomi</taxon>
        <taxon>Actinopterygii</taxon>
        <taxon>Neopterygii</taxon>
        <taxon>Teleostei</taxon>
        <taxon>Clupei</taxon>
        <taxon>Clupeiformes</taxon>
        <taxon>Clupeoidei</taxon>
        <taxon>Engraulidae</taxon>
        <taxon>Coilinae</taxon>
        <taxon>Coilia</taxon>
    </lineage>
</organism>
<dbReference type="Pfam" id="PF07654">
    <property type="entry name" value="C1-set"/>
    <property type="match status" value="2"/>
</dbReference>
<dbReference type="InterPro" id="IPR013783">
    <property type="entry name" value="Ig-like_fold"/>
</dbReference>
<name>A0ABD1JZ69_9TELE</name>
<dbReference type="Gene3D" id="2.60.40.10">
    <property type="entry name" value="Immunoglobulins"/>
    <property type="match status" value="2"/>
</dbReference>
<keyword evidence="2" id="KW-1133">Transmembrane helix</keyword>
<keyword evidence="6" id="KW-1185">Reference proteome</keyword>
<dbReference type="EMBL" id="JBHFQA010000010">
    <property type="protein sequence ID" value="KAL2092170.1"/>
    <property type="molecule type" value="Genomic_DNA"/>
</dbReference>
<feature type="domain" description="Ig-like" evidence="4">
    <location>
        <begin position="386"/>
        <end position="476"/>
    </location>
</feature>
<feature type="domain" description="Ig-like" evidence="4">
    <location>
        <begin position="213"/>
        <end position="303"/>
    </location>
</feature>
<dbReference type="PROSITE" id="PS50835">
    <property type="entry name" value="IG_LIKE"/>
    <property type="match status" value="2"/>
</dbReference>
<dbReference type="SUPFAM" id="SSF54452">
    <property type="entry name" value="MHC antigen-recognition domain"/>
    <property type="match status" value="2"/>
</dbReference>
<keyword evidence="1" id="KW-0325">Glycoprotein</keyword>
<reference evidence="5 6" key="1">
    <citation type="submission" date="2024-09" db="EMBL/GenBank/DDBJ databases">
        <title>A chromosome-level genome assembly of Gray's grenadier anchovy, Coilia grayii.</title>
        <authorList>
            <person name="Fu Z."/>
        </authorList>
    </citation>
    <scope>NUCLEOTIDE SEQUENCE [LARGE SCALE GENOMIC DNA]</scope>
    <source>
        <strain evidence="5">G4</strain>
        <tissue evidence="5">Muscle</tissue>
    </source>
</reference>
<sequence>MLRILLLLCFFQAFITVKSGSHSLWFLHTFILGETPFPEFSVVVMLDDIQIGYYDSNVGKIIYRQYRSEHVQEEQEYASNVFGGVYHDMKSLALLSSQKYNSTHGIHVQQRLFGCELLESGIAGPLQSWDAFNGVNDGGLQYSTEQKTFQVEDVGSAFWSYYGRNQIEWMFANIFKPICIKTLKNYLHTKKKIIVLIDNYFNYCDNLSFSVKPRVRLLQQALKDSRGAKVTCLATGFYPRHINLTLLRDGQPVPDHQITGGELLPNADETYQMRKSLEVSAEELQQHHYTCTAEHLSLDNKLDINLDLGPGVGAVPVVTPVVVLGIALLCVFGVIFKCCRKHGTKDYVLAQRSHSLWALSTFIVGDTPFPEFSAVGMLDDIQLVKPRVRLLQQALKAAGGAKVTCLATGFYPRHINLTLLRDSQPVPDHQITGGELLPNADETYQMRKSLEVSAEELQHHHYTCTAEHLSLDNKLDFGLGKYFYSNRYNQSQLILIFSALDDNLMDCNSTTTGP</sequence>
<protein>
    <recommendedName>
        <fullName evidence="4">Ig-like domain-containing protein</fullName>
    </recommendedName>
</protein>
<dbReference type="Proteomes" id="UP001591681">
    <property type="component" value="Unassembled WGS sequence"/>
</dbReference>
<dbReference type="PANTHER" id="PTHR16675">
    <property type="entry name" value="MHC CLASS I-RELATED"/>
    <property type="match status" value="1"/>
</dbReference>
<evidence type="ECO:0000256" key="1">
    <source>
        <dbReference type="ARBA" id="ARBA00023180"/>
    </source>
</evidence>
<dbReference type="InterPro" id="IPR011162">
    <property type="entry name" value="MHC_I/II-like_Ag-recog"/>
</dbReference>
<comment type="caution">
    <text evidence="5">The sequence shown here is derived from an EMBL/GenBank/DDBJ whole genome shotgun (WGS) entry which is preliminary data.</text>
</comment>
<keyword evidence="2" id="KW-0472">Membrane</keyword>
<feature type="signal peptide" evidence="3">
    <location>
        <begin position="1"/>
        <end position="20"/>
    </location>
</feature>
<proteinExistence type="predicted"/>
<dbReference type="InterPro" id="IPR003597">
    <property type="entry name" value="Ig_C1-set"/>
</dbReference>
<evidence type="ECO:0000313" key="5">
    <source>
        <dbReference type="EMBL" id="KAL2092170.1"/>
    </source>
</evidence>
<dbReference type="InterPro" id="IPR007110">
    <property type="entry name" value="Ig-like_dom"/>
</dbReference>
<gene>
    <name evidence="5" type="ORF">ACEWY4_011968</name>
</gene>